<gene>
    <name evidence="2" type="ORF">PACTADRAFT_1661</name>
</gene>
<name>A0A1E4TZG8_PACTA</name>
<evidence type="ECO:0008006" key="4">
    <source>
        <dbReference type="Google" id="ProtNLM"/>
    </source>
</evidence>
<dbReference type="Proteomes" id="UP000094236">
    <property type="component" value="Unassembled WGS sequence"/>
</dbReference>
<feature type="compositionally biased region" description="Low complexity" evidence="1">
    <location>
        <begin position="48"/>
        <end position="66"/>
    </location>
</feature>
<evidence type="ECO:0000313" key="2">
    <source>
        <dbReference type="EMBL" id="ODV97078.1"/>
    </source>
</evidence>
<accession>A0A1E4TZG8</accession>
<dbReference type="AlphaFoldDB" id="A0A1E4TZG8"/>
<dbReference type="GO" id="GO:0005778">
    <property type="term" value="C:peroxisomal membrane"/>
    <property type="evidence" value="ECO:0007669"/>
    <property type="project" value="TreeGrafter"/>
</dbReference>
<protein>
    <recommendedName>
        <fullName evidence="4">Peroxisomal membrane protein PEX25</fullName>
    </recommendedName>
</protein>
<evidence type="ECO:0000313" key="3">
    <source>
        <dbReference type="Proteomes" id="UP000094236"/>
    </source>
</evidence>
<dbReference type="EMBL" id="KV454012">
    <property type="protein sequence ID" value="ODV97078.1"/>
    <property type="molecule type" value="Genomic_DNA"/>
</dbReference>
<keyword evidence="3" id="KW-1185">Reference proteome</keyword>
<dbReference type="STRING" id="669874.A0A1E4TZG8"/>
<organism evidence="2 3">
    <name type="scientific">Pachysolen tannophilus NRRL Y-2460</name>
    <dbReference type="NCBI Taxonomy" id="669874"/>
    <lineage>
        <taxon>Eukaryota</taxon>
        <taxon>Fungi</taxon>
        <taxon>Dikarya</taxon>
        <taxon>Ascomycota</taxon>
        <taxon>Saccharomycotina</taxon>
        <taxon>Pichiomycetes</taxon>
        <taxon>Pachysolenaceae</taxon>
        <taxon>Pachysolen</taxon>
    </lineage>
</organism>
<dbReference type="OrthoDB" id="411017at2759"/>
<sequence length="421" mass="47805">MSATTINSADFDIADAGALGVFVDHISTSQKGDKIGKNKFIKGKHMQSSLISPPTSLSSSTSSVVSEEADDEKGKLFLPPRLTSSRVSEATSEAVSKETTSWIDIWLRILSRLDGKDKTAKVLLYSLRIVLIYASKFLQKQSKDNLSIILDKPNLRLLFLSPNLFLKFLSNFYITRFSGVISGLSIYRQLLRFGKTPLRFLKIFSNLKNDLIYTNQYGFKLGLQKIYENWFNETRFGEIIDFYYGLTDETLLLFKLGLLTDPKLRKFMGRHECISWYYDIILSLKKNLVKISNLNEKEASIKLNQQIKLRAKQMLNNLRAAHNANSSISINSSPLRSSPSRNREIITTTAPELELQLIQKEKIIILADIARLSFDFCFDTIDVFHLDHKVPKPLYYMFGVLSGTSALFKVYLGAKDELSNS</sequence>
<dbReference type="GO" id="GO:0016559">
    <property type="term" value="P:peroxisome fission"/>
    <property type="evidence" value="ECO:0007669"/>
    <property type="project" value="TreeGrafter"/>
</dbReference>
<evidence type="ECO:0000256" key="1">
    <source>
        <dbReference type="SAM" id="MobiDB-lite"/>
    </source>
</evidence>
<dbReference type="PANTHER" id="PTHR12652:SF50">
    <property type="entry name" value="PEROXIN 11"/>
    <property type="match status" value="1"/>
</dbReference>
<proteinExistence type="predicted"/>
<dbReference type="PANTHER" id="PTHR12652">
    <property type="entry name" value="PEROXISOMAL BIOGENESIS FACTOR 11"/>
    <property type="match status" value="1"/>
</dbReference>
<reference evidence="3" key="1">
    <citation type="submission" date="2016-05" db="EMBL/GenBank/DDBJ databases">
        <title>Comparative genomics of biotechnologically important yeasts.</title>
        <authorList>
            <consortium name="DOE Joint Genome Institute"/>
            <person name="Riley R."/>
            <person name="Haridas S."/>
            <person name="Wolfe K.H."/>
            <person name="Lopes M.R."/>
            <person name="Hittinger C.T."/>
            <person name="Goker M."/>
            <person name="Salamov A."/>
            <person name="Wisecaver J."/>
            <person name="Long T.M."/>
            <person name="Aerts A.L."/>
            <person name="Barry K."/>
            <person name="Choi C."/>
            <person name="Clum A."/>
            <person name="Coughlan A.Y."/>
            <person name="Deshpande S."/>
            <person name="Douglass A.P."/>
            <person name="Hanson S.J."/>
            <person name="Klenk H.-P."/>
            <person name="Labutti K."/>
            <person name="Lapidus A."/>
            <person name="Lindquist E."/>
            <person name="Lipzen A."/>
            <person name="Meier-Kolthoff J.P."/>
            <person name="Ohm R.A."/>
            <person name="Otillar R.P."/>
            <person name="Pangilinan J."/>
            <person name="Peng Y."/>
            <person name="Rokas A."/>
            <person name="Rosa C.A."/>
            <person name="Scheuner C."/>
            <person name="Sibirny A.A."/>
            <person name="Slot J.C."/>
            <person name="Stielow J.B."/>
            <person name="Sun H."/>
            <person name="Kurtzman C.P."/>
            <person name="Blackwell M."/>
            <person name="Grigoriev I.V."/>
            <person name="Jeffries T.W."/>
        </authorList>
    </citation>
    <scope>NUCLEOTIDE SEQUENCE [LARGE SCALE GENOMIC DNA]</scope>
    <source>
        <strain evidence="3">NRRL Y-2460</strain>
    </source>
</reference>
<feature type="region of interest" description="Disordered" evidence="1">
    <location>
        <begin position="47"/>
        <end position="70"/>
    </location>
</feature>